<dbReference type="InterPro" id="IPR002048">
    <property type="entry name" value="EF_hand_dom"/>
</dbReference>
<dbReference type="Proteomes" id="UP000326396">
    <property type="component" value="Linkage Group LG10"/>
</dbReference>
<dbReference type="AlphaFoldDB" id="A0A5N6PVI0"/>
<feature type="domain" description="EF-hand" evidence="4">
    <location>
        <begin position="143"/>
        <end position="176"/>
    </location>
</feature>
<keyword evidence="6" id="KW-1185">Reference proteome</keyword>
<dbReference type="SMART" id="SM00054">
    <property type="entry name" value="EFh"/>
    <property type="match status" value="2"/>
</dbReference>
<organism evidence="5 6">
    <name type="scientific">Mikania micrantha</name>
    <name type="common">bitter vine</name>
    <dbReference type="NCBI Taxonomy" id="192012"/>
    <lineage>
        <taxon>Eukaryota</taxon>
        <taxon>Viridiplantae</taxon>
        <taxon>Streptophyta</taxon>
        <taxon>Embryophyta</taxon>
        <taxon>Tracheophyta</taxon>
        <taxon>Spermatophyta</taxon>
        <taxon>Magnoliopsida</taxon>
        <taxon>eudicotyledons</taxon>
        <taxon>Gunneridae</taxon>
        <taxon>Pentapetalae</taxon>
        <taxon>asterids</taxon>
        <taxon>campanulids</taxon>
        <taxon>Asterales</taxon>
        <taxon>Asteraceae</taxon>
        <taxon>Asteroideae</taxon>
        <taxon>Heliantheae alliance</taxon>
        <taxon>Eupatorieae</taxon>
        <taxon>Mikania</taxon>
    </lineage>
</organism>
<dbReference type="InterPro" id="IPR018247">
    <property type="entry name" value="EF_Hand_1_Ca_BS"/>
</dbReference>
<dbReference type="PANTHER" id="PTHR10891">
    <property type="entry name" value="EF-HAND CALCIUM-BINDING DOMAIN CONTAINING PROTEIN"/>
    <property type="match status" value="1"/>
</dbReference>
<dbReference type="Pfam" id="PF13499">
    <property type="entry name" value="EF-hand_7"/>
    <property type="match status" value="1"/>
</dbReference>
<accession>A0A5N6PVI0</accession>
<reference evidence="5 6" key="1">
    <citation type="submission" date="2019-05" db="EMBL/GenBank/DDBJ databases">
        <title>Mikania micrantha, genome provides insights into the molecular mechanism of rapid growth.</title>
        <authorList>
            <person name="Liu B."/>
        </authorList>
    </citation>
    <scope>NUCLEOTIDE SEQUENCE [LARGE SCALE GENOMIC DNA]</scope>
    <source>
        <strain evidence="5">NLD-2019</strain>
        <tissue evidence="5">Leaf</tissue>
    </source>
</reference>
<dbReference type="PROSITE" id="PS00018">
    <property type="entry name" value="EF_HAND_1"/>
    <property type="match status" value="1"/>
</dbReference>
<dbReference type="GO" id="GO:0005509">
    <property type="term" value="F:calcium ion binding"/>
    <property type="evidence" value="ECO:0007669"/>
    <property type="project" value="InterPro"/>
</dbReference>
<dbReference type="CDD" id="cd00051">
    <property type="entry name" value="EFh"/>
    <property type="match status" value="1"/>
</dbReference>
<dbReference type="SUPFAM" id="SSF47473">
    <property type="entry name" value="EF-hand"/>
    <property type="match status" value="1"/>
</dbReference>
<keyword evidence="2" id="KW-0677">Repeat</keyword>
<dbReference type="Gene3D" id="1.10.238.10">
    <property type="entry name" value="EF-hand"/>
    <property type="match status" value="1"/>
</dbReference>
<keyword evidence="3" id="KW-0106">Calcium</keyword>
<comment type="caution">
    <text evidence="5">The sequence shown here is derived from an EMBL/GenBank/DDBJ whole genome shotgun (WGS) entry which is preliminary data.</text>
</comment>
<evidence type="ECO:0000256" key="2">
    <source>
        <dbReference type="ARBA" id="ARBA00022737"/>
    </source>
</evidence>
<proteinExistence type="predicted"/>
<evidence type="ECO:0000313" key="6">
    <source>
        <dbReference type="Proteomes" id="UP000326396"/>
    </source>
</evidence>
<dbReference type="OrthoDB" id="26525at2759"/>
<dbReference type="InterPro" id="IPR039647">
    <property type="entry name" value="EF_hand_pair_protein_CML-like"/>
</dbReference>
<sequence>MLIMYLKYFMILCILVEWVALLHDCYSLCARPIWRFIFARQTTTCAAAQPRNTIKVRRVENSGKKSLRVDLKIVMGRLGMFWEREDNTQVVVGSDEMLGLFDDDEPSLDEVKEAFSVFDSNKDGYIDEKELRDALSKMGHRHVSRSDCRRMIDGYDVDKDEKISFIEFLKLMEDCF</sequence>
<feature type="domain" description="EF-hand" evidence="4">
    <location>
        <begin position="106"/>
        <end position="141"/>
    </location>
</feature>
<dbReference type="PROSITE" id="PS50222">
    <property type="entry name" value="EF_HAND_2"/>
    <property type="match status" value="2"/>
</dbReference>
<keyword evidence="1" id="KW-0479">Metal-binding</keyword>
<evidence type="ECO:0000256" key="1">
    <source>
        <dbReference type="ARBA" id="ARBA00022723"/>
    </source>
</evidence>
<name>A0A5N6PVI0_9ASTR</name>
<dbReference type="EMBL" id="SZYD01000002">
    <property type="protein sequence ID" value="KAD7116788.1"/>
    <property type="molecule type" value="Genomic_DNA"/>
</dbReference>
<gene>
    <name evidence="5" type="ORF">E3N88_04056</name>
</gene>
<evidence type="ECO:0000256" key="3">
    <source>
        <dbReference type="ARBA" id="ARBA00022837"/>
    </source>
</evidence>
<evidence type="ECO:0000259" key="4">
    <source>
        <dbReference type="PROSITE" id="PS50222"/>
    </source>
</evidence>
<evidence type="ECO:0000313" key="5">
    <source>
        <dbReference type="EMBL" id="KAD7116788.1"/>
    </source>
</evidence>
<dbReference type="InterPro" id="IPR011992">
    <property type="entry name" value="EF-hand-dom_pair"/>
</dbReference>
<protein>
    <recommendedName>
        <fullName evidence="4">EF-hand domain-containing protein</fullName>
    </recommendedName>
</protein>